<proteinExistence type="predicted"/>
<evidence type="ECO:0000313" key="1">
    <source>
        <dbReference type="EMBL" id="KAI3810023.1"/>
    </source>
</evidence>
<organism evidence="1 2">
    <name type="scientific">Smallanthus sonchifolius</name>
    <dbReference type="NCBI Taxonomy" id="185202"/>
    <lineage>
        <taxon>Eukaryota</taxon>
        <taxon>Viridiplantae</taxon>
        <taxon>Streptophyta</taxon>
        <taxon>Embryophyta</taxon>
        <taxon>Tracheophyta</taxon>
        <taxon>Spermatophyta</taxon>
        <taxon>Magnoliopsida</taxon>
        <taxon>eudicotyledons</taxon>
        <taxon>Gunneridae</taxon>
        <taxon>Pentapetalae</taxon>
        <taxon>asterids</taxon>
        <taxon>campanulids</taxon>
        <taxon>Asterales</taxon>
        <taxon>Asteraceae</taxon>
        <taxon>Asteroideae</taxon>
        <taxon>Heliantheae alliance</taxon>
        <taxon>Millerieae</taxon>
        <taxon>Smallanthus</taxon>
    </lineage>
</organism>
<sequence length="400" mass="42814">MTKPPIPSLPHVRHVPSRFFLSFHRYIYPTAYDTLHSPSTQTPISVTMASMAATFASPLSTKTKTCFLDQSSFHGVPVSSPIRIQSVKSSKNMPITMSAAPYDLGSFTFQPIKESIVSREMTRRYMTDMITYADTDVVIVGAGSAGLSCAYELSKNPNVQVAIIEQSVSPGGGAWLGGQLFSAMVVRKPAHHFLDELEIEYDEQEDYVVIKHAALFTSTIMSKLLARPNVKLFNAVAAEDLIIKGGRVGGVVTNWALVSMNHDTQSCMDPNVMEAKVVVSSCGHDGPMGATGVKRLRSVGMIESVPGMKALDMNTAEDEIVKMTREVVPGMIVTGMEVAEIDGSPRMGPTFGAMMISGQKAAHLALKALGLPNALDGTGVGSMQPELILAAADSGETVDA</sequence>
<name>A0ACB9IP65_9ASTR</name>
<gene>
    <name evidence="1" type="ORF">L1987_19629</name>
</gene>
<protein>
    <submittedName>
        <fullName evidence="1">Uncharacterized protein</fullName>
    </submittedName>
</protein>
<keyword evidence="2" id="KW-1185">Reference proteome</keyword>
<dbReference type="Proteomes" id="UP001056120">
    <property type="component" value="Linkage Group LG07"/>
</dbReference>
<accession>A0ACB9IP65</accession>
<evidence type="ECO:0000313" key="2">
    <source>
        <dbReference type="Proteomes" id="UP001056120"/>
    </source>
</evidence>
<reference evidence="1 2" key="2">
    <citation type="journal article" date="2022" name="Mol. Ecol. Resour.">
        <title>The genomes of chicory, endive, great burdock and yacon provide insights into Asteraceae paleo-polyploidization history and plant inulin production.</title>
        <authorList>
            <person name="Fan W."/>
            <person name="Wang S."/>
            <person name="Wang H."/>
            <person name="Wang A."/>
            <person name="Jiang F."/>
            <person name="Liu H."/>
            <person name="Zhao H."/>
            <person name="Xu D."/>
            <person name="Zhang Y."/>
        </authorList>
    </citation>
    <scope>NUCLEOTIDE SEQUENCE [LARGE SCALE GENOMIC DNA]</scope>
    <source>
        <strain evidence="2">cv. Yunnan</strain>
        <tissue evidence="1">Leaves</tissue>
    </source>
</reference>
<reference evidence="2" key="1">
    <citation type="journal article" date="2022" name="Mol. Ecol. Resour.">
        <title>The genomes of chicory, endive, great burdock and yacon provide insights into Asteraceae palaeo-polyploidization history and plant inulin production.</title>
        <authorList>
            <person name="Fan W."/>
            <person name="Wang S."/>
            <person name="Wang H."/>
            <person name="Wang A."/>
            <person name="Jiang F."/>
            <person name="Liu H."/>
            <person name="Zhao H."/>
            <person name="Xu D."/>
            <person name="Zhang Y."/>
        </authorList>
    </citation>
    <scope>NUCLEOTIDE SEQUENCE [LARGE SCALE GENOMIC DNA]</scope>
    <source>
        <strain evidence="2">cv. Yunnan</strain>
    </source>
</reference>
<dbReference type="EMBL" id="CM042024">
    <property type="protein sequence ID" value="KAI3810023.1"/>
    <property type="molecule type" value="Genomic_DNA"/>
</dbReference>
<comment type="caution">
    <text evidence="1">The sequence shown here is derived from an EMBL/GenBank/DDBJ whole genome shotgun (WGS) entry which is preliminary data.</text>
</comment>